<dbReference type="InterPro" id="IPR018247">
    <property type="entry name" value="EF_Hand_1_Ca_BS"/>
</dbReference>
<dbReference type="PROSITE" id="PS50978">
    <property type="entry name" value="NEAT"/>
    <property type="match status" value="2"/>
</dbReference>
<keyword evidence="7" id="KW-0472">Membrane</keyword>
<feature type="coiled-coil region" evidence="5">
    <location>
        <begin position="848"/>
        <end position="875"/>
    </location>
</feature>
<dbReference type="InterPro" id="IPR006635">
    <property type="entry name" value="NEAT_dom"/>
</dbReference>
<dbReference type="SMART" id="SM00365">
    <property type="entry name" value="LRR_SD22"/>
    <property type="match status" value="6"/>
</dbReference>
<dbReference type="SUPFAM" id="SSF52058">
    <property type="entry name" value="L domain-like"/>
    <property type="match status" value="1"/>
</dbReference>
<dbReference type="SUPFAM" id="SSF158911">
    <property type="entry name" value="NEAT domain-like"/>
    <property type="match status" value="2"/>
</dbReference>
<evidence type="ECO:0000256" key="8">
    <source>
        <dbReference type="SAM" id="SignalP"/>
    </source>
</evidence>
<keyword evidence="5" id="KW-0175">Coiled coil</keyword>
<gene>
    <name evidence="10" type="primary">inlA_2</name>
    <name evidence="10" type="ORF">NCTC4670_01584</name>
</gene>
<dbReference type="Pfam" id="PF07550">
    <property type="entry name" value="Shr-like_HID"/>
    <property type="match status" value="1"/>
</dbReference>
<sequence length="1274" mass="142467">MKKISKYTLMAMSALLLAHSSQIVNSEERFVPSQLVTTMKLAQDVLLFEEIGPYADQSAGKEYYKHIEKIILDEDIYEKGLEGDRSFDINYQGIKVNAKLIKDGKHDLIIVNKEDGGILVNFEKTGNKVTFLSAHKLETTDSLDDVNQDSALDNKSTKKTETESAPSGQTADDLSLITKLVEEDGAILFPEIDRYSDHKQLKSFIQQITEVRVNDERYKDLISDAVKGTQGFVSNMKGLYLGAKAFKDGENKIVLSSKGFEDILITVTRKDGHYHFVSAKQKQSTSPDENPSSELDMTSLERAMAESDAIIEKESNKELVKDLSEKLQVIKESYKDIKDSKLLADTYRLLKDAIKAYQTADLSINNLTAGTYTLSFKANKENTEESSMLQGAFDKKAKLVVTEDGKMELSMLNTALGDFLIDFSIESKGTYPKAIRTQVGKRDINNNYIRSEFTMPIDDLDKLHKGAVLVSAMGGQESDLHHYDKYTKLDMTFETSISKGWTGYQAEIDDKEKGVGSERLEKVLIKLGKDLDGDGKLSVAELGQIQGELRLDHYDLTDISLLKHVKNVTELHLEGNQITAIPKETFSQMTQLRFLNLRSNLLTTLDKETFAHNSQLRELYLSSNVLSGIEEGTFETLTQLDQLDLSKNRMNALSNSVFKDLSRLTSLALSENQLDTIASHTLTPMTNLTFLDLSENKLAELPDGLDQLSQLETLNVRRNQLISVDKIDFAKLSKLANLDLSSNELTSLSQGIFAHNNKLIKINLFNNLLTSLKETDFPSVAKLNLDLRFNHLTDISQELKHLVGTNKTTPQKQFANLEGQLNEDNIFYKQRLSLLDLYYWEHKTTSARDEEISTIEEYQQLLKENEADVTSLINDMKLDWNIIIQLQKKTSNGQYVTVQERVLANDPKDELEGSFALKGAGTYRIRKAILTKEFAKKREHIYLVSNDLLVTEEQAPKQETGTQEGISSLNKDQLKDGVYYLNAKMLKTDLVSESMSNKAINHRVTLIVEKGVPYLEIEFKGMTVGKMLGYLGELSFFLDGYQRDLAGKPVGQKEKAGVISYVTDATGNPLEDAYGKQYPKVLRFKLIEQAKKDGLVPLQVFVPIMDSISKGSGFQTVFMQLDWQSLTTDKSKITEEKPSQRNTGEALPVGPSIDKPAAKQETSTAPRQSSGAGIANLTDLLAKKPSAQAKSDDATKKDESTKTDKLKRLVSDYQSSLGEQQSTGKQSTSGETKGRSGQLPKFKDSPNRYHLIAGLSTFVIAALGLVLGRKKLFK</sequence>
<evidence type="ECO:0000256" key="5">
    <source>
        <dbReference type="SAM" id="Coils"/>
    </source>
</evidence>
<dbReference type="InterPro" id="IPR001611">
    <property type="entry name" value="Leu-rich_rpt"/>
</dbReference>
<keyword evidence="2" id="KW-0433">Leucine-rich repeat</keyword>
<dbReference type="SMART" id="SM00725">
    <property type="entry name" value="NEAT"/>
    <property type="match status" value="2"/>
</dbReference>
<dbReference type="InterPro" id="IPR011432">
    <property type="entry name" value="Shr-like_HID"/>
</dbReference>
<name>A0A380JWX9_STRDY</name>
<evidence type="ECO:0000256" key="2">
    <source>
        <dbReference type="ARBA" id="ARBA00022614"/>
    </source>
</evidence>
<evidence type="ECO:0000313" key="10">
    <source>
        <dbReference type="EMBL" id="SUN50707.1"/>
    </source>
</evidence>
<feature type="compositionally biased region" description="Polar residues" evidence="6">
    <location>
        <begin position="1212"/>
        <end position="1231"/>
    </location>
</feature>
<dbReference type="PROSITE" id="PS51450">
    <property type="entry name" value="LRR"/>
    <property type="match status" value="3"/>
</dbReference>
<evidence type="ECO:0000256" key="1">
    <source>
        <dbReference type="ARBA" id="ARBA00004196"/>
    </source>
</evidence>
<dbReference type="Pfam" id="PF05031">
    <property type="entry name" value="NEAT"/>
    <property type="match status" value="1"/>
</dbReference>
<keyword evidence="7" id="KW-0812">Transmembrane</keyword>
<protein>
    <submittedName>
        <fullName evidence="10">Fe3+-siderophore transport protein</fullName>
    </submittedName>
</protein>
<evidence type="ECO:0000313" key="11">
    <source>
        <dbReference type="Proteomes" id="UP000254797"/>
    </source>
</evidence>
<dbReference type="CDD" id="cd06920">
    <property type="entry name" value="NEAT"/>
    <property type="match status" value="2"/>
</dbReference>
<dbReference type="SMART" id="SM00369">
    <property type="entry name" value="LRR_TYP"/>
    <property type="match status" value="8"/>
</dbReference>
<organism evidence="10 11">
    <name type="scientific">Streptococcus dysgalactiae subsp. dysgalactiae</name>
    <dbReference type="NCBI Taxonomy" id="99822"/>
    <lineage>
        <taxon>Bacteria</taxon>
        <taxon>Bacillati</taxon>
        <taxon>Bacillota</taxon>
        <taxon>Bacilli</taxon>
        <taxon>Lactobacillales</taxon>
        <taxon>Streptococcaceae</taxon>
        <taxon>Streptococcus</taxon>
    </lineage>
</organism>
<proteinExistence type="predicted"/>
<dbReference type="GO" id="GO:0030313">
    <property type="term" value="C:cell envelope"/>
    <property type="evidence" value="ECO:0007669"/>
    <property type="project" value="UniProtKB-SubCell"/>
</dbReference>
<feature type="domain" description="NEAT" evidence="9">
    <location>
        <begin position="974"/>
        <end position="1136"/>
    </location>
</feature>
<feature type="region of interest" description="Disordered" evidence="6">
    <location>
        <begin position="145"/>
        <end position="170"/>
    </location>
</feature>
<feature type="transmembrane region" description="Helical" evidence="7">
    <location>
        <begin position="1249"/>
        <end position="1268"/>
    </location>
</feature>
<dbReference type="PANTHER" id="PTHR24366">
    <property type="entry name" value="IG(IMMUNOGLOBULIN) AND LRR(LEUCINE RICH REPEAT) DOMAINS"/>
    <property type="match status" value="1"/>
</dbReference>
<dbReference type="PANTHER" id="PTHR24366:SF96">
    <property type="entry name" value="LEUCINE RICH REPEAT CONTAINING 53"/>
    <property type="match status" value="1"/>
</dbReference>
<evidence type="ECO:0000259" key="9">
    <source>
        <dbReference type="PROSITE" id="PS50978"/>
    </source>
</evidence>
<dbReference type="Gene3D" id="2.60.40.1850">
    <property type="match status" value="2"/>
</dbReference>
<feature type="compositionally biased region" description="Polar residues" evidence="6">
    <location>
        <begin position="1160"/>
        <end position="1171"/>
    </location>
</feature>
<dbReference type="InterPro" id="IPR003591">
    <property type="entry name" value="Leu-rich_rpt_typical-subtyp"/>
</dbReference>
<keyword evidence="7" id="KW-1133">Transmembrane helix</keyword>
<dbReference type="InterPro" id="IPR037250">
    <property type="entry name" value="NEAT_dom_sf"/>
</dbReference>
<dbReference type="GO" id="GO:0009274">
    <property type="term" value="C:peptidoglycan-based cell wall"/>
    <property type="evidence" value="ECO:0007669"/>
    <property type="project" value="UniProtKB-ARBA"/>
</dbReference>
<feature type="domain" description="NEAT" evidence="9">
    <location>
        <begin position="367"/>
        <end position="499"/>
    </location>
</feature>
<dbReference type="FunFam" id="3.80.10.10:FF:001164">
    <property type="entry name" value="GH01279p"/>
    <property type="match status" value="1"/>
</dbReference>
<dbReference type="Pfam" id="PF13855">
    <property type="entry name" value="LRR_8"/>
    <property type="match status" value="3"/>
</dbReference>
<accession>A0A380JWX9</accession>
<dbReference type="EMBL" id="UHFG01000004">
    <property type="protein sequence ID" value="SUN50707.1"/>
    <property type="molecule type" value="Genomic_DNA"/>
</dbReference>
<dbReference type="PROSITE" id="PS00018">
    <property type="entry name" value="EF_HAND_1"/>
    <property type="match status" value="1"/>
</dbReference>
<dbReference type="Gene3D" id="3.80.10.10">
    <property type="entry name" value="Ribonuclease Inhibitor"/>
    <property type="match status" value="2"/>
</dbReference>
<evidence type="ECO:0000256" key="7">
    <source>
        <dbReference type="SAM" id="Phobius"/>
    </source>
</evidence>
<comment type="subcellular location">
    <subcellularLocation>
        <location evidence="1">Cell envelope</location>
    </subcellularLocation>
</comment>
<feature type="region of interest" description="Disordered" evidence="6">
    <location>
        <begin position="1132"/>
        <end position="1245"/>
    </location>
</feature>
<dbReference type="Proteomes" id="UP000254797">
    <property type="component" value="Unassembled WGS sequence"/>
</dbReference>
<feature type="signal peptide" evidence="8">
    <location>
        <begin position="1"/>
        <end position="26"/>
    </location>
</feature>
<evidence type="ECO:0000256" key="3">
    <source>
        <dbReference type="ARBA" id="ARBA00022729"/>
    </source>
</evidence>
<keyword evidence="4" id="KW-0677">Repeat</keyword>
<dbReference type="PRINTS" id="PR00019">
    <property type="entry name" value="LEURICHRPT"/>
</dbReference>
<feature type="chain" id="PRO_5016673356" evidence="8">
    <location>
        <begin position="27"/>
        <end position="1274"/>
    </location>
</feature>
<keyword evidence="3 8" id="KW-0732">Signal</keyword>
<evidence type="ECO:0000256" key="4">
    <source>
        <dbReference type="ARBA" id="ARBA00022737"/>
    </source>
</evidence>
<evidence type="ECO:0000256" key="6">
    <source>
        <dbReference type="SAM" id="MobiDB-lite"/>
    </source>
</evidence>
<dbReference type="AlphaFoldDB" id="A0A380JWX9"/>
<dbReference type="RefSeq" id="WP_115246420.1">
    <property type="nucleotide sequence ID" value="NZ_UHFG01000004.1"/>
</dbReference>
<dbReference type="InterPro" id="IPR032675">
    <property type="entry name" value="LRR_dom_sf"/>
</dbReference>
<reference evidence="10 11" key="1">
    <citation type="submission" date="2018-06" db="EMBL/GenBank/DDBJ databases">
        <authorList>
            <consortium name="Pathogen Informatics"/>
            <person name="Doyle S."/>
        </authorList>
    </citation>
    <scope>NUCLEOTIDE SEQUENCE [LARGE SCALE GENOMIC DNA]</scope>
    <source>
        <strain evidence="10 11">NCTC4670</strain>
    </source>
</reference>
<feature type="compositionally biased region" description="Basic and acidic residues" evidence="6">
    <location>
        <begin position="1190"/>
        <end position="1210"/>
    </location>
</feature>